<sequence length="325" mass="36560">MELESIQTSTTAKLLMLKQGDYEMWRLRIKQYFQVQDYALWDVIKNGNSFKPVAQTTTNNAGTSTTHIPGPVTTQEKAQKKNNVKARSMLLMVLPNEHLMTFNQYQDAKTLFAAIETRFGRNEATSNTQKTLLKQLYENFSATSIENKSDLDTISINDLYTNFKIIEQKVKGTTITNISSQNMAFVSTSSHNNTNEVPSNFGVSTTSPQVSTANLSDTIVYAFLANQLNGSHLVHEDLEQIHEDDMEEMDLKWQLALLSMRAKRFFKRLMADDEAPTNMAFMDFSDSEDSSFELTAFSDADHVGCSDTRKSTSGGIQFLGDKLVS</sequence>
<protein>
    <submittedName>
        <fullName evidence="1">Ribonuclease H-like domain-containing protein</fullName>
    </submittedName>
</protein>
<gene>
    <name evidence="1" type="ORF">Tci_557144</name>
</gene>
<name>A0A699ITT0_TANCI</name>
<evidence type="ECO:0000313" key="1">
    <source>
        <dbReference type="EMBL" id="GEZ85171.1"/>
    </source>
</evidence>
<dbReference type="EMBL" id="BKCJ010332343">
    <property type="protein sequence ID" value="GEZ85171.1"/>
    <property type="molecule type" value="Genomic_DNA"/>
</dbReference>
<accession>A0A699ITT0</accession>
<dbReference type="AlphaFoldDB" id="A0A699ITT0"/>
<organism evidence="1">
    <name type="scientific">Tanacetum cinerariifolium</name>
    <name type="common">Dalmatian daisy</name>
    <name type="synonym">Chrysanthemum cinerariifolium</name>
    <dbReference type="NCBI Taxonomy" id="118510"/>
    <lineage>
        <taxon>Eukaryota</taxon>
        <taxon>Viridiplantae</taxon>
        <taxon>Streptophyta</taxon>
        <taxon>Embryophyta</taxon>
        <taxon>Tracheophyta</taxon>
        <taxon>Spermatophyta</taxon>
        <taxon>Magnoliopsida</taxon>
        <taxon>eudicotyledons</taxon>
        <taxon>Gunneridae</taxon>
        <taxon>Pentapetalae</taxon>
        <taxon>asterids</taxon>
        <taxon>campanulids</taxon>
        <taxon>Asterales</taxon>
        <taxon>Asteraceae</taxon>
        <taxon>Asteroideae</taxon>
        <taxon>Anthemideae</taxon>
        <taxon>Anthemidinae</taxon>
        <taxon>Tanacetum</taxon>
    </lineage>
</organism>
<reference evidence="1" key="1">
    <citation type="journal article" date="2019" name="Sci. Rep.">
        <title>Draft genome of Tanacetum cinerariifolium, the natural source of mosquito coil.</title>
        <authorList>
            <person name="Yamashiro T."/>
            <person name="Shiraishi A."/>
            <person name="Satake H."/>
            <person name="Nakayama K."/>
        </authorList>
    </citation>
    <scope>NUCLEOTIDE SEQUENCE</scope>
</reference>
<proteinExistence type="predicted"/>
<comment type="caution">
    <text evidence="1">The sequence shown here is derived from an EMBL/GenBank/DDBJ whole genome shotgun (WGS) entry which is preliminary data.</text>
</comment>